<dbReference type="HOGENOM" id="CLU_574729_0_0_6"/>
<protein>
    <recommendedName>
        <fullName evidence="5">Peptidoglycan-binding protein CsiV</fullName>
    </recommendedName>
</protein>
<dbReference type="eggNOG" id="ENOG5032UIH">
    <property type="taxonomic scope" value="Bacteria"/>
</dbReference>
<evidence type="ECO:0008006" key="5">
    <source>
        <dbReference type="Google" id="ProtNLM"/>
    </source>
</evidence>
<feature type="compositionally biased region" description="Low complexity" evidence="1">
    <location>
        <begin position="351"/>
        <end position="360"/>
    </location>
</feature>
<dbReference type="OrthoDB" id="5566524at2"/>
<feature type="chain" id="PRO_5003336729" description="Peptidoglycan-binding protein CsiV" evidence="2">
    <location>
        <begin position="21"/>
        <end position="539"/>
    </location>
</feature>
<feature type="signal peptide" evidence="2">
    <location>
        <begin position="1"/>
        <end position="20"/>
    </location>
</feature>
<evidence type="ECO:0000256" key="1">
    <source>
        <dbReference type="SAM" id="MobiDB-lite"/>
    </source>
</evidence>
<dbReference type="Proteomes" id="UP000000683">
    <property type="component" value="Chromosome"/>
</dbReference>
<dbReference type="EMBL" id="CP002339">
    <property type="protein sequence ID" value="AEF03606.1"/>
    <property type="molecule type" value="Genomic_DNA"/>
</dbReference>
<proteinExistence type="predicted"/>
<gene>
    <name evidence="3" type="ordered locus">ambt_10410</name>
</gene>
<dbReference type="Pfam" id="PF10972">
    <property type="entry name" value="CsiV"/>
    <property type="match status" value="1"/>
</dbReference>
<dbReference type="RefSeq" id="WP_013784541.1">
    <property type="nucleotide sequence ID" value="NC_015554.1"/>
</dbReference>
<organism evidence="3 4">
    <name type="scientific">Alteromonas naphthalenivorans</name>
    <dbReference type="NCBI Taxonomy" id="715451"/>
    <lineage>
        <taxon>Bacteria</taxon>
        <taxon>Pseudomonadati</taxon>
        <taxon>Pseudomonadota</taxon>
        <taxon>Gammaproteobacteria</taxon>
        <taxon>Alteromonadales</taxon>
        <taxon>Alteromonadaceae</taxon>
        <taxon>Alteromonas/Salinimonas group</taxon>
        <taxon>Alteromonas</taxon>
    </lineage>
</organism>
<dbReference type="InterPro" id="IPR021241">
    <property type="entry name" value="CsiV"/>
</dbReference>
<feature type="compositionally biased region" description="Polar residues" evidence="1">
    <location>
        <begin position="361"/>
        <end position="380"/>
    </location>
</feature>
<feature type="compositionally biased region" description="Low complexity" evidence="1">
    <location>
        <begin position="310"/>
        <end position="337"/>
    </location>
</feature>
<evidence type="ECO:0000313" key="3">
    <source>
        <dbReference type="EMBL" id="AEF03606.1"/>
    </source>
</evidence>
<evidence type="ECO:0000313" key="4">
    <source>
        <dbReference type="Proteomes" id="UP000000683"/>
    </source>
</evidence>
<keyword evidence="2" id="KW-0732">Signal</keyword>
<feature type="region of interest" description="Disordered" evidence="1">
    <location>
        <begin position="350"/>
        <end position="380"/>
    </location>
</feature>
<dbReference type="KEGG" id="alt:ambt_10410"/>
<accession>F5Z963</accession>
<feature type="region of interest" description="Disordered" evidence="1">
    <location>
        <begin position="285"/>
        <end position="337"/>
    </location>
</feature>
<name>F5Z963_ALTNA</name>
<keyword evidence="4" id="KW-1185">Reference proteome</keyword>
<reference evidence="3 4" key="1">
    <citation type="journal article" date="2011" name="J. Bacteriol.">
        <title>Complete genome sequence of the polycyclic aromatic hydrocarbon-degrading bacterium Alteromonas sp. strain SN2.</title>
        <authorList>
            <person name="Jin H.M."/>
            <person name="Jeong H."/>
            <person name="Moon E.J."/>
            <person name="Math R.K."/>
            <person name="Lee K."/>
            <person name="Kim H.J."/>
            <person name="Jeon C.O."/>
            <person name="Oh T.K."/>
            <person name="Kim J.F."/>
        </authorList>
    </citation>
    <scope>NUCLEOTIDE SEQUENCE [LARGE SCALE GENOMIC DNA]</scope>
    <source>
        <strain evidence="4">JCM 17741 / KACC 18427 / KCTC 11700BP / SN2</strain>
    </source>
</reference>
<dbReference type="AlphaFoldDB" id="F5Z963"/>
<sequence length="539" mass="59643">MRFFRWSPLLAVLASTPLLANDDWWFDVEVIVFERKVAMSALEEQFDLADSLAVPATDADVIGAVITPDISMLKQGIAVCGENNALEWPEFDYFASASSETDAQATNQTSKVISEETNSYQLQSTQTNFANELGSQSLMGTQALTDTLSNDDLSDNGLSAEEIAGYWIEFLGLDETETVTVPNQPYCVVQKPWLSYYDSKWHIHRPDNRLPAPKELPITPEGSDWPYASHAHLLTKNAQEMASLSRQIRQNRDLTRLLHVTWRQPVKFGKDDAFNVRLFAGNNFSDEFDQDGVQRPPQPPLRFGNTASISGSSGSNGFDENSSGSNSSGSNGFDENSYQNLEDKIQSLDATTSGTSGVSGISETNGLNENQGNSQPFGLNATSTETITSDFFYDLDARLASPAPILFKDLLALDNADVIDDADESNISAAFRAPIWKVDGNMKVFLKYINRVPYLHIDSELFYRQPIPVEGQAAASSSSSIISASSNEDANATPEYQLVSLPFSEQRRVISNQLHYFDHPLFGMVVQIRRYKRPSAPEE</sequence>
<evidence type="ECO:0000256" key="2">
    <source>
        <dbReference type="SAM" id="SignalP"/>
    </source>
</evidence>